<sequence length="977" mass="109306">MLDHRVASLQFQTSSHHTVSPHGQPGWPSACTGAKATDSSTAVSEASRKSSLAVVREPLHRAVHEPSRIQNVDSGQVAQRGPSVPSGGNTGKKIVCYFTNWAQYRQGDGKFLPEDIDPTLCTHIIYAFGWMKKHKLSSFDASDDTKNGKKGLYERVIDLKKKNPNLKVLLAVGGWSFGTQRFKEMASNSYNRRLFIFSALNFLRRRKFDGLDLDWEFPRGTEDKKNFVELVKELRESFEAESKEKKLPRLLLTAAVSAGAETIRGGYDVPAVAAYVDFLNVMSYDFHGKWESMTGHNSPLYASANETTWRKQLCMDFGVKTWERLGAPKDKIVVGTGTYGRTFTLANPKNNGMNAPSSGGGDAGEFTKEAGFLAYYEICDMLKKGADYVWDDEQLVPYAYLGNQWVGFDDERSIRAKMNWIKANGYAGAMVWTVDMDDFRGRCTPKTWPLIGAMAEELLNRPSRGPKNVLPIGKKPRTVSSKTTATTETPGAVKRIDNLKPAPSTLPVKDEAPEPDTNARVVCYFTNWSAKRKGKGHYEPEDIDPTLCTHVIYAFANIKEFKIVSTEPVDEGDGGAKKGFWERIVGLKKKNPLLRVMLAVGGWMLGSAPFREVTENTYRQSLFVFNAIDFLREKGFDGLDVDWEFPRGVEDKKRLAGLIKELRVAFDGEALASKKPRLILSMAAPASFEAISAGYDVEELNKHVDMINMMTYDFHGDWERQVGHHSPLFPLYTASNFQKKLTVDFSAGEWVRKGASKEKLLVGIPTYGRTFTLGDNNLTDIGAPSIAGGKPGNYTGETGFLSFFEICDLLRSGATLVWDNEQMVPYAYKDDQWVGFDDQRSLKLKVQWLKQAGYGGVMVWSVDLDDFKGTCTGQSYPLLTAIKEELKGYKVANLEVASSNVYNSYGQLVDPDEVVCDEEDGHISYHLDKKDCTMYYMCEGKRRHHMPCPTNLVFNLNESVCDWPENVDDCKHVAKKS</sequence>
<keyword evidence="2" id="KW-1185">Reference proteome</keyword>
<evidence type="ECO:0000313" key="2">
    <source>
        <dbReference type="Proteomes" id="UP000821865"/>
    </source>
</evidence>
<evidence type="ECO:0000313" key="1">
    <source>
        <dbReference type="EMBL" id="KAH7950029.1"/>
    </source>
</evidence>
<gene>
    <name evidence="1" type="ORF">HPB49_018800</name>
</gene>
<dbReference type="Proteomes" id="UP000821865">
    <property type="component" value="Chromosome 5"/>
</dbReference>
<comment type="caution">
    <text evidence="1">The sequence shown here is derived from an EMBL/GenBank/DDBJ whole genome shotgun (WGS) entry which is preliminary data.</text>
</comment>
<name>A0ACB8CSG3_DERSI</name>
<protein>
    <submittedName>
        <fullName evidence="1">Uncharacterized protein</fullName>
    </submittedName>
</protein>
<organism evidence="1 2">
    <name type="scientific">Dermacentor silvarum</name>
    <name type="common">Tick</name>
    <dbReference type="NCBI Taxonomy" id="543639"/>
    <lineage>
        <taxon>Eukaryota</taxon>
        <taxon>Metazoa</taxon>
        <taxon>Ecdysozoa</taxon>
        <taxon>Arthropoda</taxon>
        <taxon>Chelicerata</taxon>
        <taxon>Arachnida</taxon>
        <taxon>Acari</taxon>
        <taxon>Parasitiformes</taxon>
        <taxon>Ixodida</taxon>
        <taxon>Ixodoidea</taxon>
        <taxon>Ixodidae</taxon>
        <taxon>Rhipicephalinae</taxon>
        <taxon>Dermacentor</taxon>
    </lineage>
</organism>
<proteinExistence type="predicted"/>
<accession>A0ACB8CSG3</accession>
<dbReference type="EMBL" id="CM023474">
    <property type="protein sequence ID" value="KAH7950029.1"/>
    <property type="molecule type" value="Genomic_DNA"/>
</dbReference>
<reference evidence="1" key="1">
    <citation type="submission" date="2020-05" db="EMBL/GenBank/DDBJ databases">
        <title>Large-scale comparative analyses of tick genomes elucidate their genetic diversity and vector capacities.</title>
        <authorList>
            <person name="Jia N."/>
            <person name="Wang J."/>
            <person name="Shi W."/>
            <person name="Du L."/>
            <person name="Sun Y."/>
            <person name="Zhan W."/>
            <person name="Jiang J."/>
            <person name="Wang Q."/>
            <person name="Zhang B."/>
            <person name="Ji P."/>
            <person name="Sakyi L.B."/>
            <person name="Cui X."/>
            <person name="Yuan T."/>
            <person name="Jiang B."/>
            <person name="Yang W."/>
            <person name="Lam T.T.-Y."/>
            <person name="Chang Q."/>
            <person name="Ding S."/>
            <person name="Wang X."/>
            <person name="Zhu J."/>
            <person name="Ruan X."/>
            <person name="Zhao L."/>
            <person name="Wei J."/>
            <person name="Que T."/>
            <person name="Du C."/>
            <person name="Cheng J."/>
            <person name="Dai P."/>
            <person name="Han X."/>
            <person name="Huang E."/>
            <person name="Gao Y."/>
            <person name="Liu J."/>
            <person name="Shao H."/>
            <person name="Ye R."/>
            <person name="Li L."/>
            <person name="Wei W."/>
            <person name="Wang X."/>
            <person name="Wang C."/>
            <person name="Yang T."/>
            <person name="Huo Q."/>
            <person name="Li W."/>
            <person name="Guo W."/>
            <person name="Chen H."/>
            <person name="Zhou L."/>
            <person name="Ni X."/>
            <person name="Tian J."/>
            <person name="Zhou Y."/>
            <person name="Sheng Y."/>
            <person name="Liu T."/>
            <person name="Pan Y."/>
            <person name="Xia L."/>
            <person name="Li J."/>
            <person name="Zhao F."/>
            <person name="Cao W."/>
        </authorList>
    </citation>
    <scope>NUCLEOTIDE SEQUENCE</scope>
    <source>
        <strain evidence="1">Dsil-2018</strain>
    </source>
</reference>